<comment type="caution">
    <text evidence="2">The sequence shown here is derived from an EMBL/GenBank/DDBJ whole genome shotgun (WGS) entry which is preliminary data.</text>
</comment>
<dbReference type="Proteomes" id="UP001500449">
    <property type="component" value="Unassembled WGS sequence"/>
</dbReference>
<dbReference type="RefSeq" id="WP_344413926.1">
    <property type="nucleotide sequence ID" value="NZ_BAAAQK010000004.1"/>
</dbReference>
<accession>A0ABN2MT76</accession>
<feature type="domain" description="DUF397" evidence="1">
    <location>
        <begin position="8"/>
        <end position="53"/>
    </location>
</feature>
<protein>
    <recommendedName>
        <fullName evidence="1">DUF397 domain-containing protein</fullName>
    </recommendedName>
</protein>
<evidence type="ECO:0000313" key="3">
    <source>
        <dbReference type="Proteomes" id="UP001500449"/>
    </source>
</evidence>
<gene>
    <name evidence="2" type="ORF">GCM10009836_15440</name>
</gene>
<organism evidence="2 3">
    <name type="scientific">Pseudonocardia ailaonensis</name>
    <dbReference type="NCBI Taxonomy" id="367279"/>
    <lineage>
        <taxon>Bacteria</taxon>
        <taxon>Bacillati</taxon>
        <taxon>Actinomycetota</taxon>
        <taxon>Actinomycetes</taxon>
        <taxon>Pseudonocardiales</taxon>
        <taxon>Pseudonocardiaceae</taxon>
        <taxon>Pseudonocardia</taxon>
    </lineage>
</organism>
<evidence type="ECO:0000313" key="2">
    <source>
        <dbReference type="EMBL" id="GAA1837643.1"/>
    </source>
</evidence>
<dbReference type="InterPro" id="IPR007278">
    <property type="entry name" value="DUF397"/>
</dbReference>
<reference evidence="2 3" key="1">
    <citation type="journal article" date="2019" name="Int. J. Syst. Evol. Microbiol.">
        <title>The Global Catalogue of Microorganisms (GCM) 10K type strain sequencing project: providing services to taxonomists for standard genome sequencing and annotation.</title>
        <authorList>
            <consortium name="The Broad Institute Genomics Platform"/>
            <consortium name="The Broad Institute Genome Sequencing Center for Infectious Disease"/>
            <person name="Wu L."/>
            <person name="Ma J."/>
        </authorList>
    </citation>
    <scope>NUCLEOTIDE SEQUENCE [LARGE SCALE GENOMIC DNA]</scope>
    <source>
        <strain evidence="2 3">JCM 16009</strain>
    </source>
</reference>
<proteinExistence type="predicted"/>
<name>A0ABN2MT76_9PSEU</name>
<sequence>MNEDFAPSSFCQSGACVEVAHRDDQVLVRDSKDPDGPVLRFTSDEWIAFLRGAEAGEFTP</sequence>
<keyword evidence="3" id="KW-1185">Reference proteome</keyword>
<evidence type="ECO:0000259" key="1">
    <source>
        <dbReference type="Pfam" id="PF04149"/>
    </source>
</evidence>
<dbReference type="EMBL" id="BAAAQK010000004">
    <property type="protein sequence ID" value="GAA1837643.1"/>
    <property type="molecule type" value="Genomic_DNA"/>
</dbReference>
<dbReference type="Pfam" id="PF04149">
    <property type="entry name" value="DUF397"/>
    <property type="match status" value="1"/>
</dbReference>